<dbReference type="EMBL" id="CAJVPP010002322">
    <property type="protein sequence ID" value="CAG8596252.1"/>
    <property type="molecule type" value="Genomic_DNA"/>
</dbReference>
<protein>
    <submittedName>
        <fullName evidence="1">12094_t:CDS:1</fullName>
    </submittedName>
</protein>
<name>A0A9N9CES3_FUNMO</name>
<gene>
    <name evidence="1" type="ORF">FMOSSE_LOCUS8705</name>
</gene>
<reference evidence="1" key="1">
    <citation type="submission" date="2021-06" db="EMBL/GenBank/DDBJ databases">
        <authorList>
            <person name="Kallberg Y."/>
            <person name="Tangrot J."/>
            <person name="Rosling A."/>
        </authorList>
    </citation>
    <scope>NUCLEOTIDE SEQUENCE</scope>
    <source>
        <strain evidence="1">87-6 pot B 2015</strain>
    </source>
</reference>
<dbReference type="AlphaFoldDB" id="A0A9N9CES3"/>
<feature type="non-terminal residue" evidence="1">
    <location>
        <position position="83"/>
    </location>
</feature>
<comment type="caution">
    <text evidence="1">The sequence shown here is derived from an EMBL/GenBank/DDBJ whole genome shotgun (WGS) entry which is preliminary data.</text>
</comment>
<evidence type="ECO:0000313" key="2">
    <source>
        <dbReference type="Proteomes" id="UP000789375"/>
    </source>
</evidence>
<proteinExistence type="predicted"/>
<evidence type="ECO:0000313" key="1">
    <source>
        <dbReference type="EMBL" id="CAG8596252.1"/>
    </source>
</evidence>
<accession>A0A9N9CES3</accession>
<organism evidence="1 2">
    <name type="scientific">Funneliformis mosseae</name>
    <name type="common">Endomycorrhizal fungus</name>
    <name type="synonym">Glomus mosseae</name>
    <dbReference type="NCBI Taxonomy" id="27381"/>
    <lineage>
        <taxon>Eukaryota</taxon>
        <taxon>Fungi</taxon>
        <taxon>Fungi incertae sedis</taxon>
        <taxon>Mucoromycota</taxon>
        <taxon>Glomeromycotina</taxon>
        <taxon>Glomeromycetes</taxon>
        <taxon>Glomerales</taxon>
        <taxon>Glomeraceae</taxon>
        <taxon>Funneliformis</taxon>
    </lineage>
</organism>
<sequence length="83" mass="9151">KDFSDPISALQASPHISQPLEVDAVFWKIESASWLEFKVISDISDTSSGICLDLSSSSKESIESLILQILSGYILFQVAEYLL</sequence>
<keyword evidence="2" id="KW-1185">Reference proteome</keyword>
<dbReference type="Proteomes" id="UP000789375">
    <property type="component" value="Unassembled WGS sequence"/>
</dbReference>